<organism evidence="2">
    <name type="scientific">Drosophila melanogaster</name>
    <name type="common">Fruit fly</name>
    <dbReference type="NCBI Taxonomy" id="7227"/>
    <lineage>
        <taxon>Eukaryota</taxon>
        <taxon>Metazoa</taxon>
        <taxon>Ecdysozoa</taxon>
        <taxon>Arthropoda</taxon>
        <taxon>Hexapoda</taxon>
        <taxon>Insecta</taxon>
        <taxon>Pterygota</taxon>
        <taxon>Neoptera</taxon>
        <taxon>Endopterygota</taxon>
        <taxon>Diptera</taxon>
        <taxon>Brachycera</taxon>
        <taxon>Muscomorpha</taxon>
        <taxon>Ephydroidea</taxon>
        <taxon>Drosophilidae</taxon>
        <taxon>Drosophila</taxon>
        <taxon>Sophophora</taxon>
    </lineage>
</organism>
<dbReference type="EMBL" id="BT032653">
    <property type="protein sequence ID" value="ACD81667.1"/>
    <property type="molecule type" value="mRNA"/>
</dbReference>
<dbReference type="VEuPathDB" id="VectorBase:FBgn0033871"/>
<reference evidence="2" key="1">
    <citation type="submission" date="2008-05" db="EMBL/GenBank/DDBJ databases">
        <authorList>
            <person name="Carlson J."/>
            <person name="Booth B."/>
            <person name="Frise E."/>
            <person name="Park S."/>
            <person name="Wan K."/>
            <person name="Yu C."/>
            <person name="Celniker S."/>
        </authorList>
    </citation>
    <scope>NUCLEOTIDE SEQUENCE</scope>
</reference>
<feature type="compositionally biased region" description="Basic and acidic residues" evidence="1">
    <location>
        <begin position="74"/>
        <end position="85"/>
    </location>
</feature>
<dbReference type="AlphaFoldDB" id="B3DML5"/>
<evidence type="ECO:0000256" key="1">
    <source>
        <dbReference type="SAM" id="MobiDB-lite"/>
    </source>
</evidence>
<sequence length="161" mass="18181">LFLYSKRKNMAETTGVQIKLEQQNIKERLNLHVKRRLQQDADNPAESPELLPTDANAKRSKTKDVSKPRKPYQKRTEKPKTEATKCKKVGQLGSPAGEVDPMDDQETEGFSPEAPDGKSARRDCCKNADILNIVLNAKKRSLMQDPEVQAFWTEITNCIKG</sequence>
<feature type="region of interest" description="Disordered" evidence="1">
    <location>
        <begin position="35"/>
        <end position="122"/>
    </location>
</feature>
<proteinExistence type="evidence at transcript level"/>
<dbReference type="HOGENOM" id="CLU_1724234_0_0_1"/>
<dbReference type="Bgee" id="FBgn0033871">
    <property type="expression patterns" value="Expressed in transmedullary neuron Tm5c (Drosophila) in brain and 106 other cell types or tissues"/>
</dbReference>
<feature type="non-terminal residue" evidence="2">
    <location>
        <position position="1"/>
    </location>
</feature>
<gene>
    <name evidence="2" type="primary">CG13339-RA</name>
</gene>
<name>B3DML5_DROME</name>
<protein>
    <submittedName>
        <fullName evidence="2">FI02855p</fullName>
    </submittedName>
</protein>
<dbReference type="OrthoDB" id="7992758at2759"/>
<accession>B3DML5</accession>
<evidence type="ECO:0000313" key="2">
    <source>
        <dbReference type="EMBL" id="ACD81667.1"/>
    </source>
</evidence>
<dbReference type="ExpressionAtlas" id="B3DML5">
    <property type="expression patterns" value="baseline and differential"/>
</dbReference>